<dbReference type="Pfam" id="PF13466">
    <property type="entry name" value="STAS_2"/>
    <property type="match status" value="1"/>
</dbReference>
<protein>
    <recommendedName>
        <fullName evidence="1">STAS domain-containing protein</fullName>
    </recommendedName>
</protein>
<dbReference type="Proteomes" id="UP000503447">
    <property type="component" value="Chromosome"/>
</dbReference>
<organism evidence="2 3">
    <name type="scientific">Frigoriglobus tundricola</name>
    <dbReference type="NCBI Taxonomy" id="2774151"/>
    <lineage>
        <taxon>Bacteria</taxon>
        <taxon>Pseudomonadati</taxon>
        <taxon>Planctomycetota</taxon>
        <taxon>Planctomycetia</taxon>
        <taxon>Gemmatales</taxon>
        <taxon>Gemmataceae</taxon>
        <taxon>Frigoriglobus</taxon>
    </lineage>
</organism>
<dbReference type="InterPro" id="IPR036513">
    <property type="entry name" value="STAS_dom_sf"/>
</dbReference>
<dbReference type="PROSITE" id="PS50801">
    <property type="entry name" value="STAS"/>
    <property type="match status" value="1"/>
</dbReference>
<dbReference type="SUPFAM" id="SSF52091">
    <property type="entry name" value="SpoIIaa-like"/>
    <property type="match status" value="1"/>
</dbReference>
<dbReference type="RefSeq" id="WP_171471028.1">
    <property type="nucleotide sequence ID" value="NZ_CP053452.2"/>
</dbReference>
<name>A0A6M5YML7_9BACT</name>
<sequence length="122" mass="12984">MSGRIVCVAPKVERNGDVVILTFAPHRDAGGSLARDLAGLPARAGGCHLLLDFTAVEYLNSTDLGTLIALHRRAEGAGERLTLFNLSASVFKLFTITRLDTLLEICRPDAAPVAAWAAGDRL</sequence>
<evidence type="ECO:0000259" key="1">
    <source>
        <dbReference type="PROSITE" id="PS50801"/>
    </source>
</evidence>
<proteinExistence type="predicted"/>
<accession>A0A6M5YML7</accession>
<feature type="domain" description="STAS" evidence="1">
    <location>
        <begin position="49"/>
        <end position="122"/>
    </location>
</feature>
<evidence type="ECO:0000313" key="2">
    <source>
        <dbReference type="EMBL" id="QJW95185.1"/>
    </source>
</evidence>
<dbReference type="InterPro" id="IPR058548">
    <property type="entry name" value="MlaB-like_STAS"/>
</dbReference>
<dbReference type="KEGG" id="ftj:FTUN_2724"/>
<reference evidence="3" key="1">
    <citation type="submission" date="2020-05" db="EMBL/GenBank/DDBJ databases">
        <title>Frigoriglobus tundricola gen. nov., sp. nov., a psychrotolerant cellulolytic planctomycete of the family Gemmataceae with two divergent copies of 16S rRNA gene.</title>
        <authorList>
            <person name="Kulichevskaya I.S."/>
            <person name="Ivanova A.A."/>
            <person name="Naumoff D.G."/>
            <person name="Beletsky A.V."/>
            <person name="Rijpstra W.I.C."/>
            <person name="Sinninghe Damste J.S."/>
            <person name="Mardanov A.V."/>
            <person name="Ravin N.V."/>
            <person name="Dedysh S.N."/>
        </authorList>
    </citation>
    <scope>NUCLEOTIDE SEQUENCE [LARGE SCALE GENOMIC DNA]</scope>
    <source>
        <strain evidence="3">PL17</strain>
    </source>
</reference>
<gene>
    <name evidence="2" type="ORF">FTUN_2724</name>
</gene>
<dbReference type="EMBL" id="CP053452">
    <property type="protein sequence ID" value="QJW95185.1"/>
    <property type="molecule type" value="Genomic_DNA"/>
</dbReference>
<keyword evidence="3" id="KW-1185">Reference proteome</keyword>
<evidence type="ECO:0000313" key="3">
    <source>
        <dbReference type="Proteomes" id="UP000503447"/>
    </source>
</evidence>
<dbReference type="InterPro" id="IPR002645">
    <property type="entry name" value="STAS_dom"/>
</dbReference>
<dbReference type="AlphaFoldDB" id="A0A6M5YML7"/>
<dbReference type="CDD" id="cd07043">
    <property type="entry name" value="STAS_anti-anti-sigma_factors"/>
    <property type="match status" value="1"/>
</dbReference>
<dbReference type="Gene3D" id="3.30.750.24">
    <property type="entry name" value="STAS domain"/>
    <property type="match status" value="1"/>
</dbReference>